<dbReference type="CDD" id="cd01851">
    <property type="entry name" value="GBP"/>
    <property type="match status" value="1"/>
</dbReference>
<dbReference type="PANTHER" id="PTHR10751">
    <property type="entry name" value="GUANYLATE BINDING PROTEIN"/>
    <property type="match status" value="1"/>
</dbReference>
<keyword evidence="3" id="KW-0342">GTP-binding</keyword>
<dbReference type="FunFam" id="3.40.50.300:FF:004169">
    <property type="entry name" value="Atlastin 3"/>
    <property type="match status" value="1"/>
</dbReference>
<dbReference type="AlphaFoldDB" id="A0A1E1XD06"/>
<dbReference type="InterPro" id="IPR030386">
    <property type="entry name" value="G_GB1_RHD3_dom"/>
</dbReference>
<evidence type="ECO:0000256" key="2">
    <source>
        <dbReference type="ARBA" id="ARBA00022801"/>
    </source>
</evidence>
<feature type="transmembrane region" description="Helical" evidence="5">
    <location>
        <begin position="449"/>
        <end position="469"/>
    </location>
</feature>
<keyword evidence="5" id="KW-0812">Transmembrane</keyword>
<organism evidence="7">
    <name type="scientific">Amblyomma aureolatum</name>
    <dbReference type="NCBI Taxonomy" id="187763"/>
    <lineage>
        <taxon>Eukaryota</taxon>
        <taxon>Metazoa</taxon>
        <taxon>Ecdysozoa</taxon>
        <taxon>Arthropoda</taxon>
        <taxon>Chelicerata</taxon>
        <taxon>Arachnida</taxon>
        <taxon>Acari</taxon>
        <taxon>Parasitiformes</taxon>
        <taxon>Ixodida</taxon>
        <taxon>Ixodoidea</taxon>
        <taxon>Ixodidae</taxon>
        <taxon>Amblyomminae</taxon>
        <taxon>Amblyomma</taxon>
    </lineage>
</organism>
<accession>A0A1E1XD06</accession>
<feature type="domain" description="GB1/RHD3-type G" evidence="6">
    <location>
        <begin position="39"/>
        <end position="284"/>
    </location>
</feature>
<feature type="non-terminal residue" evidence="7">
    <location>
        <position position="496"/>
    </location>
</feature>
<dbReference type="PROSITE" id="PS51715">
    <property type="entry name" value="G_GB1_RHD3"/>
    <property type="match status" value="1"/>
</dbReference>
<dbReference type="Pfam" id="PF02263">
    <property type="entry name" value="GBP"/>
    <property type="match status" value="1"/>
</dbReference>
<dbReference type="Gene3D" id="3.40.50.300">
    <property type="entry name" value="P-loop containing nucleotide triphosphate hydrolases"/>
    <property type="match status" value="1"/>
</dbReference>
<name>A0A1E1XD06_9ACAR</name>
<evidence type="ECO:0000313" key="7">
    <source>
        <dbReference type="EMBL" id="JAT97137.1"/>
    </source>
</evidence>
<protein>
    <submittedName>
        <fullName evidence="7">Putative guanylate-binding protein</fullName>
    </submittedName>
</protein>
<dbReference type="InterPro" id="IPR036543">
    <property type="entry name" value="Guanylate-bd_C_sf"/>
</dbReference>
<evidence type="ECO:0000256" key="4">
    <source>
        <dbReference type="PROSITE-ProRule" id="PRU01052"/>
    </source>
</evidence>
<evidence type="ECO:0000256" key="1">
    <source>
        <dbReference type="ARBA" id="ARBA00022741"/>
    </source>
</evidence>
<keyword evidence="5" id="KW-0472">Membrane</keyword>
<keyword evidence="2" id="KW-0378">Hydrolase</keyword>
<evidence type="ECO:0000259" key="6">
    <source>
        <dbReference type="PROSITE" id="PS51715"/>
    </source>
</evidence>
<reference evidence="7" key="1">
    <citation type="journal article" date="2017" name="Front. Cell. Infect. Microbiol.">
        <title>The Distinct Transcriptional Response of the Midgut of Amblyomma sculptum and Amblyomma aureolatum Ticks to Rickettsia rickettsii Correlates to Their Differences in Susceptibility to Infection.</title>
        <authorList>
            <person name="Martins L.A."/>
            <person name="Galletti M.F.B.M."/>
            <person name="Ribeiro J.M."/>
            <person name="Fujita A."/>
            <person name="Costa F.B."/>
            <person name="Labruna M.B."/>
            <person name="Daffre S."/>
            <person name="Fogaca A.C."/>
        </authorList>
    </citation>
    <scope>NUCLEOTIDE SEQUENCE</scope>
</reference>
<dbReference type="GO" id="GO:0003924">
    <property type="term" value="F:GTPase activity"/>
    <property type="evidence" value="ECO:0007669"/>
    <property type="project" value="InterPro"/>
</dbReference>
<comment type="similarity">
    <text evidence="4">Belongs to the TRAFAC class dynamin-like GTPase superfamily. GB1/RHD3 GTPase family.</text>
</comment>
<dbReference type="SUPFAM" id="SSF52540">
    <property type="entry name" value="P-loop containing nucleoside triphosphate hydrolases"/>
    <property type="match status" value="1"/>
</dbReference>
<dbReference type="Gene3D" id="1.20.58.420">
    <property type="entry name" value="AHSP"/>
    <property type="match status" value="1"/>
</dbReference>
<proteinExistence type="evidence at transcript level"/>
<dbReference type="EMBL" id="GFAC01002051">
    <property type="protein sequence ID" value="JAT97137.1"/>
    <property type="molecule type" value="mRNA"/>
</dbReference>
<keyword evidence="1" id="KW-0547">Nucleotide-binding</keyword>
<dbReference type="InterPro" id="IPR015894">
    <property type="entry name" value="Guanylate-bd_N"/>
</dbReference>
<dbReference type="SUPFAM" id="SSF48340">
    <property type="entry name" value="Interferon-induced guanylate-binding protein 1 (GBP1), C-terminal domain"/>
    <property type="match status" value="1"/>
</dbReference>
<keyword evidence="5" id="KW-1133">Transmembrane helix</keyword>
<evidence type="ECO:0000256" key="3">
    <source>
        <dbReference type="ARBA" id="ARBA00023134"/>
    </source>
</evidence>
<dbReference type="GO" id="GO:0005525">
    <property type="term" value="F:GTP binding"/>
    <property type="evidence" value="ECO:0007669"/>
    <property type="project" value="UniProtKB-KW"/>
</dbReference>
<dbReference type="InterPro" id="IPR027417">
    <property type="entry name" value="P-loop_NTPase"/>
</dbReference>
<evidence type="ECO:0000256" key="5">
    <source>
        <dbReference type="SAM" id="Phobius"/>
    </source>
</evidence>
<sequence length="496" mass="55395">MANVVGGGRPVHILKTDRHSFQLDLHALGRILLEDSVKDKPVVVVAAVGACRKGKSFLLNFFLRYLRNKGDDDWLGDPNDPLEGFEWRGGSDGHTTGILVWSEVFMVKTPQGEELAVVLMDTQGTFDCKAAAKVHRAIFTLSTLVSSVLVYNVSQNIQEDDLEHLQLFTEYSRLAQQDTSTEPFQKLQFLVRDWPYPYEASYGAEGGRVILERRLEIAEDQDAGMRHLRERLRSCFAKMVCFLMPPPGKKAATSQAFNGRLSDIDEEFIKHLLRLAASLLAPENLLVKEINGRKVACQELMAYFEAYVHFIKTRPELAPQSAYEATIQATNLAAMYLARDFYTTKLLKIWNSQGSVDRGTMESHHYRFLEEAKDLFANTHKLGGPEYSQHYVDQLTKAIEGIFDSYSMDFKYSKKRIVDSVAFKAAHAVVTTSLAGVAIGLALVELPVIAAACGSVGAVSLVGYIYHTVDTYMRKKKMETAGANAQRRAIAEGAYD</sequence>